<dbReference type="GeneID" id="17267746"/>
<keyword evidence="3" id="KW-1185">Reference proteome</keyword>
<reference evidence="3" key="1">
    <citation type="journal article" date="2013" name="Nature">
        <title>Pan genome of the phytoplankton Emiliania underpins its global distribution.</title>
        <authorList>
            <person name="Read B.A."/>
            <person name="Kegel J."/>
            <person name="Klute M.J."/>
            <person name="Kuo A."/>
            <person name="Lefebvre S.C."/>
            <person name="Maumus F."/>
            <person name="Mayer C."/>
            <person name="Miller J."/>
            <person name="Monier A."/>
            <person name="Salamov A."/>
            <person name="Young J."/>
            <person name="Aguilar M."/>
            <person name="Claverie J.M."/>
            <person name="Frickenhaus S."/>
            <person name="Gonzalez K."/>
            <person name="Herman E.K."/>
            <person name="Lin Y.C."/>
            <person name="Napier J."/>
            <person name="Ogata H."/>
            <person name="Sarno A.F."/>
            <person name="Shmutz J."/>
            <person name="Schroeder D."/>
            <person name="de Vargas C."/>
            <person name="Verret F."/>
            <person name="von Dassow P."/>
            <person name="Valentin K."/>
            <person name="Van de Peer Y."/>
            <person name="Wheeler G."/>
            <person name="Dacks J.B."/>
            <person name="Delwiche C.F."/>
            <person name="Dyhrman S.T."/>
            <person name="Glockner G."/>
            <person name="John U."/>
            <person name="Richards T."/>
            <person name="Worden A.Z."/>
            <person name="Zhang X."/>
            <person name="Grigoriev I.V."/>
            <person name="Allen A.E."/>
            <person name="Bidle K."/>
            <person name="Borodovsky M."/>
            <person name="Bowler C."/>
            <person name="Brownlee C."/>
            <person name="Cock J.M."/>
            <person name="Elias M."/>
            <person name="Gladyshev V.N."/>
            <person name="Groth M."/>
            <person name="Guda C."/>
            <person name="Hadaegh A."/>
            <person name="Iglesias-Rodriguez M.D."/>
            <person name="Jenkins J."/>
            <person name="Jones B.M."/>
            <person name="Lawson T."/>
            <person name="Leese F."/>
            <person name="Lindquist E."/>
            <person name="Lobanov A."/>
            <person name="Lomsadze A."/>
            <person name="Malik S.B."/>
            <person name="Marsh M.E."/>
            <person name="Mackinder L."/>
            <person name="Mock T."/>
            <person name="Mueller-Roeber B."/>
            <person name="Pagarete A."/>
            <person name="Parker M."/>
            <person name="Probert I."/>
            <person name="Quesneville H."/>
            <person name="Raines C."/>
            <person name="Rensing S.A."/>
            <person name="Riano-Pachon D.M."/>
            <person name="Richier S."/>
            <person name="Rokitta S."/>
            <person name="Shiraiwa Y."/>
            <person name="Soanes D.M."/>
            <person name="van der Giezen M."/>
            <person name="Wahlund T.M."/>
            <person name="Williams B."/>
            <person name="Wilson W."/>
            <person name="Wolfe G."/>
            <person name="Wurch L.L."/>
        </authorList>
    </citation>
    <scope>NUCLEOTIDE SEQUENCE</scope>
</reference>
<keyword evidence="1" id="KW-0472">Membrane</keyword>
<protein>
    <submittedName>
        <fullName evidence="2">Uncharacterized protein</fullName>
    </submittedName>
</protein>
<dbReference type="EnsemblProtists" id="EOD22199">
    <property type="protein sequence ID" value="EOD22199"/>
    <property type="gene ID" value="EMIHUDRAFT_207342"/>
</dbReference>
<dbReference type="KEGG" id="ehx:EMIHUDRAFT_207342"/>
<sequence length="184" mass="20820">MIDRHRKHETIESLELSSRKDDSSDAHCDHFGVGLYFGALGVQWAARFNLLCVAVSSVSLAFTLLTQRLHWRDVWSLVDDTVALPTLSALIYYSADPPSKLARWCWVLLAAYALGVLLDLVWLYMGRWRAAPSRATTALADAGSLWMWTQAVYYNRQLERSLREQARPIAIITVSGNRVEARLP</sequence>
<evidence type="ECO:0000256" key="1">
    <source>
        <dbReference type="SAM" id="Phobius"/>
    </source>
</evidence>
<dbReference type="RefSeq" id="XP_005774628.1">
    <property type="nucleotide sequence ID" value="XM_005774571.1"/>
</dbReference>
<organism evidence="2 3">
    <name type="scientific">Emiliania huxleyi (strain CCMP1516)</name>
    <dbReference type="NCBI Taxonomy" id="280463"/>
    <lineage>
        <taxon>Eukaryota</taxon>
        <taxon>Haptista</taxon>
        <taxon>Haptophyta</taxon>
        <taxon>Prymnesiophyceae</taxon>
        <taxon>Isochrysidales</taxon>
        <taxon>Noelaerhabdaceae</taxon>
        <taxon>Emiliania</taxon>
    </lineage>
</organism>
<dbReference type="AlphaFoldDB" id="A0A0D3JFB4"/>
<dbReference type="HOGENOM" id="CLU_1565797_0_0_1"/>
<accession>A0A0D3JFB4</accession>
<proteinExistence type="predicted"/>
<name>A0A0D3JFB4_EMIH1</name>
<evidence type="ECO:0000313" key="2">
    <source>
        <dbReference type="EnsemblProtists" id="EOD22199"/>
    </source>
</evidence>
<reference evidence="2" key="2">
    <citation type="submission" date="2024-10" db="UniProtKB">
        <authorList>
            <consortium name="EnsemblProtists"/>
        </authorList>
    </citation>
    <scope>IDENTIFICATION</scope>
</reference>
<keyword evidence="1" id="KW-1133">Transmembrane helix</keyword>
<dbReference type="Proteomes" id="UP000013827">
    <property type="component" value="Unassembled WGS sequence"/>
</dbReference>
<keyword evidence="1" id="KW-0812">Transmembrane</keyword>
<feature type="transmembrane region" description="Helical" evidence="1">
    <location>
        <begin position="101"/>
        <end position="124"/>
    </location>
</feature>
<dbReference type="PaxDb" id="2903-EOD22199"/>
<evidence type="ECO:0000313" key="3">
    <source>
        <dbReference type="Proteomes" id="UP000013827"/>
    </source>
</evidence>
<feature type="transmembrane region" description="Helical" evidence="1">
    <location>
        <begin position="44"/>
        <end position="65"/>
    </location>
</feature>